<accession>A0A645I2G3</accession>
<organism evidence="2">
    <name type="scientific">bioreactor metagenome</name>
    <dbReference type="NCBI Taxonomy" id="1076179"/>
    <lineage>
        <taxon>unclassified sequences</taxon>
        <taxon>metagenomes</taxon>
        <taxon>ecological metagenomes</taxon>
    </lineage>
</organism>
<gene>
    <name evidence="2" type="ORF">SDC9_190211</name>
</gene>
<proteinExistence type="predicted"/>
<comment type="caution">
    <text evidence="2">The sequence shown here is derived from an EMBL/GenBank/DDBJ whole genome shotgun (WGS) entry which is preliminary data.</text>
</comment>
<sequence length="83" mass="9006">MAEEDAAPVSEPSVSYIQSMALPPPQPASPDGESRTKTLPLGWKMAVSVLQGFPLPGGYTPPEQDIPYYEQAYYAFHFSDEAG</sequence>
<reference evidence="2" key="1">
    <citation type="submission" date="2019-08" db="EMBL/GenBank/DDBJ databases">
        <authorList>
            <person name="Kucharzyk K."/>
            <person name="Murdoch R.W."/>
            <person name="Higgins S."/>
            <person name="Loffler F."/>
        </authorList>
    </citation>
    <scope>NUCLEOTIDE SEQUENCE</scope>
</reference>
<dbReference type="EMBL" id="VSSQ01100536">
    <property type="protein sequence ID" value="MPN42654.1"/>
    <property type="molecule type" value="Genomic_DNA"/>
</dbReference>
<feature type="region of interest" description="Disordered" evidence="1">
    <location>
        <begin position="1"/>
        <end position="37"/>
    </location>
</feature>
<dbReference type="AlphaFoldDB" id="A0A645I2G3"/>
<name>A0A645I2G3_9ZZZZ</name>
<evidence type="ECO:0000313" key="2">
    <source>
        <dbReference type="EMBL" id="MPN42654.1"/>
    </source>
</evidence>
<protein>
    <submittedName>
        <fullName evidence="2">Uncharacterized protein</fullName>
    </submittedName>
</protein>
<evidence type="ECO:0000256" key="1">
    <source>
        <dbReference type="SAM" id="MobiDB-lite"/>
    </source>
</evidence>